<name>A0AA39XSN4_9PEZI</name>
<evidence type="ECO:0000256" key="1">
    <source>
        <dbReference type="SAM" id="MobiDB-lite"/>
    </source>
</evidence>
<sequence length="200" mass="21572">MGAATSCSLFLCAPWKLRLLGTLRAGPMDFGELSVSRFPPSQTRINDRIPSGRVRDGCAALIQRQAHRVIHLPLPAHSRTQAIRCQARCTSAMPTRDPPASLPWLVVGSTGEHGYNRRSALCEVNHEAANARHHRTAPQPATLPHPRAAMAVLPCQTPDTILRGLRGLRGETAAPDLDPGTAAPAWSWGHKEVGSPGMRP</sequence>
<reference evidence="3" key="1">
    <citation type="submission" date="2023-06" db="EMBL/GenBank/DDBJ databases">
        <title>Genome-scale phylogeny and comparative genomics of the fungal order Sordariales.</title>
        <authorList>
            <consortium name="Lawrence Berkeley National Laboratory"/>
            <person name="Hensen N."/>
            <person name="Bonometti L."/>
            <person name="Westerberg I."/>
            <person name="Brannstrom I.O."/>
            <person name="Guillou S."/>
            <person name="Cros-Aarteil S."/>
            <person name="Calhoun S."/>
            <person name="Haridas S."/>
            <person name="Kuo A."/>
            <person name="Mondo S."/>
            <person name="Pangilinan J."/>
            <person name="Riley R."/>
            <person name="Labutti K."/>
            <person name="Andreopoulos B."/>
            <person name="Lipzen A."/>
            <person name="Chen C."/>
            <person name="Yanf M."/>
            <person name="Daum C."/>
            <person name="Ng V."/>
            <person name="Clum A."/>
            <person name="Steindorff A."/>
            <person name="Ohm R."/>
            <person name="Martin F."/>
            <person name="Silar P."/>
            <person name="Natvig D."/>
            <person name="Lalanne C."/>
            <person name="Gautier V."/>
            <person name="Ament-Velasquez S.L."/>
            <person name="Kruys A."/>
            <person name="Hutchinson M.I."/>
            <person name="Powell A.J."/>
            <person name="Barry K."/>
            <person name="Miller A.N."/>
            <person name="Grigoriev I.V."/>
            <person name="Debuchy R."/>
            <person name="Gladieux P."/>
            <person name="Thoren M.H."/>
            <person name="Johannesson H."/>
        </authorList>
    </citation>
    <scope>NUCLEOTIDE SEQUENCE</scope>
    <source>
        <strain evidence="3">SMH2532-1</strain>
    </source>
</reference>
<evidence type="ECO:0000313" key="3">
    <source>
        <dbReference type="EMBL" id="KAK0639509.1"/>
    </source>
</evidence>
<proteinExistence type="predicted"/>
<keyword evidence="4" id="KW-1185">Reference proteome</keyword>
<protein>
    <submittedName>
        <fullName evidence="3">Uncharacterized protein</fullName>
    </submittedName>
</protein>
<dbReference type="Proteomes" id="UP001174936">
    <property type="component" value="Unassembled WGS sequence"/>
</dbReference>
<organism evidence="3 4">
    <name type="scientific">Cercophora newfieldiana</name>
    <dbReference type="NCBI Taxonomy" id="92897"/>
    <lineage>
        <taxon>Eukaryota</taxon>
        <taxon>Fungi</taxon>
        <taxon>Dikarya</taxon>
        <taxon>Ascomycota</taxon>
        <taxon>Pezizomycotina</taxon>
        <taxon>Sordariomycetes</taxon>
        <taxon>Sordariomycetidae</taxon>
        <taxon>Sordariales</taxon>
        <taxon>Lasiosphaeriaceae</taxon>
        <taxon>Cercophora</taxon>
    </lineage>
</organism>
<dbReference type="AlphaFoldDB" id="A0AA39XSN4"/>
<comment type="caution">
    <text evidence="3">The sequence shown here is derived from an EMBL/GenBank/DDBJ whole genome shotgun (WGS) entry which is preliminary data.</text>
</comment>
<gene>
    <name evidence="3" type="ORF">B0T16DRAFT_395225</name>
</gene>
<evidence type="ECO:0000256" key="2">
    <source>
        <dbReference type="SAM" id="SignalP"/>
    </source>
</evidence>
<feature type="chain" id="PRO_5041229368" evidence="2">
    <location>
        <begin position="26"/>
        <end position="200"/>
    </location>
</feature>
<dbReference type="EMBL" id="JAULSV010000007">
    <property type="protein sequence ID" value="KAK0639509.1"/>
    <property type="molecule type" value="Genomic_DNA"/>
</dbReference>
<feature type="region of interest" description="Disordered" evidence="1">
    <location>
        <begin position="172"/>
        <end position="200"/>
    </location>
</feature>
<keyword evidence="2" id="KW-0732">Signal</keyword>
<feature type="signal peptide" evidence="2">
    <location>
        <begin position="1"/>
        <end position="25"/>
    </location>
</feature>
<evidence type="ECO:0000313" key="4">
    <source>
        <dbReference type="Proteomes" id="UP001174936"/>
    </source>
</evidence>
<accession>A0AA39XSN4</accession>